<dbReference type="Pfam" id="PF01699">
    <property type="entry name" value="Na_Ca_ex"/>
    <property type="match status" value="1"/>
</dbReference>
<organism evidence="10 11">
    <name type="scientific">Triparma retinervis</name>
    <dbReference type="NCBI Taxonomy" id="2557542"/>
    <lineage>
        <taxon>Eukaryota</taxon>
        <taxon>Sar</taxon>
        <taxon>Stramenopiles</taxon>
        <taxon>Ochrophyta</taxon>
        <taxon>Bolidophyceae</taxon>
        <taxon>Parmales</taxon>
        <taxon>Triparmaceae</taxon>
        <taxon>Triparma</taxon>
    </lineage>
</organism>
<dbReference type="GO" id="GO:0012505">
    <property type="term" value="C:endomembrane system"/>
    <property type="evidence" value="ECO:0007669"/>
    <property type="project" value="UniProtKB-SubCell"/>
</dbReference>
<protein>
    <recommendedName>
        <fullName evidence="9">Sodium/calcium exchanger membrane region domain-containing protein</fullName>
    </recommendedName>
</protein>
<reference evidence="10" key="1">
    <citation type="submission" date="2022-07" db="EMBL/GenBank/DDBJ databases">
        <title>Genome analysis of Parmales, a sister group of diatoms, reveals the evolutionary specialization of diatoms from phago-mixotrophs to photoautotrophs.</title>
        <authorList>
            <person name="Ban H."/>
            <person name="Sato S."/>
            <person name="Yoshikawa S."/>
            <person name="Kazumasa Y."/>
            <person name="Nakamura Y."/>
            <person name="Ichinomiya M."/>
            <person name="Saitoh K."/>
            <person name="Sato N."/>
            <person name="Blanc-Mathieu R."/>
            <person name="Endo H."/>
            <person name="Kuwata A."/>
            <person name="Ogata H."/>
        </authorList>
    </citation>
    <scope>NUCLEOTIDE SEQUENCE</scope>
</reference>
<dbReference type="AlphaFoldDB" id="A0A9W6ZW11"/>
<dbReference type="GO" id="GO:0015369">
    <property type="term" value="F:calcium:proton antiporter activity"/>
    <property type="evidence" value="ECO:0007669"/>
    <property type="project" value="TreeGrafter"/>
</dbReference>
<feature type="transmembrane region" description="Helical" evidence="8">
    <location>
        <begin position="226"/>
        <end position="245"/>
    </location>
</feature>
<dbReference type="GO" id="GO:0005774">
    <property type="term" value="C:vacuolar membrane"/>
    <property type="evidence" value="ECO:0007669"/>
    <property type="project" value="UniProtKB-ARBA"/>
</dbReference>
<dbReference type="EMBL" id="BRXZ01002308">
    <property type="protein sequence ID" value="GMH59431.1"/>
    <property type="molecule type" value="Genomic_DNA"/>
</dbReference>
<keyword evidence="2" id="KW-0813">Transport</keyword>
<proteinExistence type="predicted"/>
<dbReference type="PANTHER" id="PTHR31503">
    <property type="entry name" value="VACUOLAR CALCIUM ION TRANSPORTER"/>
    <property type="match status" value="1"/>
</dbReference>
<dbReference type="InterPro" id="IPR004713">
    <property type="entry name" value="CaH_exchang"/>
</dbReference>
<comment type="caution">
    <text evidence="10">The sequence shown here is derived from an EMBL/GenBank/DDBJ whole genome shotgun (WGS) entry which is preliminary data.</text>
</comment>
<feature type="transmembrane region" description="Helical" evidence="8">
    <location>
        <begin position="104"/>
        <end position="123"/>
    </location>
</feature>
<dbReference type="PANTHER" id="PTHR31503:SF22">
    <property type="entry name" value="VACUOLAR CALCIUM ION TRANSPORTER"/>
    <property type="match status" value="1"/>
</dbReference>
<dbReference type="OrthoDB" id="1699231at2759"/>
<comment type="subcellular location">
    <subcellularLocation>
        <location evidence="1">Endomembrane system</location>
        <topology evidence="1">Multi-pass membrane protein</topology>
    </subcellularLocation>
</comment>
<keyword evidence="11" id="KW-1185">Reference proteome</keyword>
<dbReference type="GO" id="GO:0006874">
    <property type="term" value="P:intracellular calcium ion homeostasis"/>
    <property type="evidence" value="ECO:0007669"/>
    <property type="project" value="TreeGrafter"/>
</dbReference>
<evidence type="ECO:0000256" key="8">
    <source>
        <dbReference type="SAM" id="Phobius"/>
    </source>
</evidence>
<accession>A0A9W6ZW11</accession>
<feature type="domain" description="Sodium/calcium exchanger membrane region" evidence="9">
    <location>
        <begin position="101"/>
        <end position="240"/>
    </location>
</feature>
<evidence type="ECO:0000256" key="6">
    <source>
        <dbReference type="ARBA" id="ARBA00023136"/>
    </source>
</evidence>
<evidence type="ECO:0000313" key="11">
    <source>
        <dbReference type="Proteomes" id="UP001165082"/>
    </source>
</evidence>
<feature type="compositionally biased region" description="Gly residues" evidence="7">
    <location>
        <begin position="29"/>
        <end position="40"/>
    </location>
</feature>
<feature type="non-terminal residue" evidence="10">
    <location>
        <position position="1"/>
    </location>
</feature>
<sequence>GDDCVPVGGGDKGGGKGEEKVGLLSGGLEMEGGGDGGSEGGDLEGAPGTIARRRRANIGGAAGEDGGGRGLKARQQNIKVGSAPQDEAHGPDEVTMGYSLSVQWLFLTTALIAFLSDVLVSTIETFTSNLGVNPVFVAAVAVPIVGNAAEHGASVLFAVRGKMDISIAICVGSSIQISLCVLPACVLLGWASGREFTMFFDGYETVCLLISVAVVSFFLQGGTSNWMAGVMMVGMYVMMSMGFWVHEKEEGEWGEDE</sequence>
<keyword evidence="6 8" id="KW-0472">Membrane</keyword>
<dbReference type="Proteomes" id="UP001165082">
    <property type="component" value="Unassembled WGS sequence"/>
</dbReference>
<evidence type="ECO:0000256" key="5">
    <source>
        <dbReference type="ARBA" id="ARBA00023065"/>
    </source>
</evidence>
<evidence type="ECO:0000256" key="4">
    <source>
        <dbReference type="ARBA" id="ARBA00022989"/>
    </source>
</evidence>
<feature type="transmembrane region" description="Helical" evidence="8">
    <location>
        <begin position="135"/>
        <end position="159"/>
    </location>
</feature>
<dbReference type="InterPro" id="IPR004837">
    <property type="entry name" value="NaCa_Exmemb"/>
</dbReference>
<feature type="region of interest" description="Disordered" evidence="7">
    <location>
        <begin position="1"/>
        <end position="48"/>
    </location>
</feature>
<evidence type="ECO:0000313" key="10">
    <source>
        <dbReference type="EMBL" id="GMH59431.1"/>
    </source>
</evidence>
<evidence type="ECO:0000256" key="3">
    <source>
        <dbReference type="ARBA" id="ARBA00022692"/>
    </source>
</evidence>
<feature type="transmembrane region" description="Helical" evidence="8">
    <location>
        <begin position="166"/>
        <end position="190"/>
    </location>
</feature>
<feature type="transmembrane region" description="Helical" evidence="8">
    <location>
        <begin position="202"/>
        <end position="219"/>
    </location>
</feature>
<keyword evidence="5" id="KW-0406">Ion transport</keyword>
<dbReference type="Gene3D" id="1.20.1420.30">
    <property type="entry name" value="NCX, central ion-binding region"/>
    <property type="match status" value="1"/>
</dbReference>
<evidence type="ECO:0000259" key="9">
    <source>
        <dbReference type="Pfam" id="PF01699"/>
    </source>
</evidence>
<keyword evidence="3 8" id="KW-0812">Transmembrane</keyword>
<evidence type="ECO:0000256" key="7">
    <source>
        <dbReference type="SAM" id="MobiDB-lite"/>
    </source>
</evidence>
<dbReference type="InterPro" id="IPR044880">
    <property type="entry name" value="NCX_ion-bd_dom_sf"/>
</dbReference>
<name>A0A9W6ZW11_9STRA</name>
<keyword evidence="4 8" id="KW-1133">Transmembrane helix</keyword>
<evidence type="ECO:0000256" key="2">
    <source>
        <dbReference type="ARBA" id="ARBA00022448"/>
    </source>
</evidence>
<gene>
    <name evidence="10" type="ORF">TrRE_jg10522</name>
</gene>
<evidence type="ECO:0000256" key="1">
    <source>
        <dbReference type="ARBA" id="ARBA00004127"/>
    </source>
</evidence>